<evidence type="ECO:0000313" key="1">
    <source>
        <dbReference type="EMBL" id="QJA65915.1"/>
    </source>
</evidence>
<dbReference type="EMBL" id="MT142483">
    <property type="protein sequence ID" value="QJA82263.1"/>
    <property type="molecule type" value="Genomic_DNA"/>
</dbReference>
<dbReference type="EMBL" id="MT141546">
    <property type="protein sequence ID" value="QJA65915.1"/>
    <property type="molecule type" value="Genomic_DNA"/>
</dbReference>
<name>A0A6M3KJN9_9ZZZZ</name>
<proteinExistence type="predicted"/>
<dbReference type="AlphaFoldDB" id="A0A6M3KJN9"/>
<accession>A0A6M3KJN9</accession>
<reference evidence="2" key="1">
    <citation type="submission" date="2020-03" db="EMBL/GenBank/DDBJ databases">
        <title>The deep terrestrial virosphere.</title>
        <authorList>
            <person name="Holmfeldt K."/>
            <person name="Nilsson E."/>
            <person name="Simone D."/>
            <person name="Lopez-Fernandez M."/>
            <person name="Wu X."/>
            <person name="de Brujin I."/>
            <person name="Lundin D."/>
            <person name="Andersson A."/>
            <person name="Bertilsson S."/>
            <person name="Dopson M."/>
        </authorList>
    </citation>
    <scope>NUCLEOTIDE SEQUENCE</scope>
    <source>
        <strain evidence="2">MM415A00434</strain>
        <strain evidence="1">MM415B00370</strain>
    </source>
</reference>
<evidence type="ECO:0000313" key="2">
    <source>
        <dbReference type="EMBL" id="QJA82263.1"/>
    </source>
</evidence>
<gene>
    <name evidence="2" type="ORF">MM415A00434_0038</name>
    <name evidence="1" type="ORF">MM415B00370_0033</name>
</gene>
<protein>
    <submittedName>
        <fullName evidence="2">Uncharacterized protein</fullName>
    </submittedName>
</protein>
<organism evidence="2">
    <name type="scientific">viral metagenome</name>
    <dbReference type="NCBI Taxonomy" id="1070528"/>
    <lineage>
        <taxon>unclassified sequences</taxon>
        <taxon>metagenomes</taxon>
        <taxon>organismal metagenomes</taxon>
    </lineage>
</organism>
<sequence>MRTYPKANKQDSRFCLLNVYVDWYDWELREFSIGVEVLLWQFSWHFRF</sequence>